<keyword evidence="1" id="KW-1133">Transmembrane helix</keyword>
<evidence type="ECO:0000313" key="3">
    <source>
        <dbReference type="Proteomes" id="UP000823842"/>
    </source>
</evidence>
<evidence type="ECO:0000256" key="1">
    <source>
        <dbReference type="SAM" id="Phobius"/>
    </source>
</evidence>
<evidence type="ECO:0000313" key="2">
    <source>
        <dbReference type="EMBL" id="HJB30387.1"/>
    </source>
</evidence>
<feature type="transmembrane region" description="Helical" evidence="1">
    <location>
        <begin position="7"/>
        <end position="26"/>
    </location>
</feature>
<dbReference type="EMBL" id="DWYZ01000318">
    <property type="protein sequence ID" value="HJB30387.1"/>
    <property type="molecule type" value="Genomic_DNA"/>
</dbReference>
<keyword evidence="1" id="KW-0472">Membrane</keyword>
<name>A0A9D2RXH8_9FIRM</name>
<proteinExistence type="predicted"/>
<feature type="transmembrane region" description="Helical" evidence="1">
    <location>
        <begin position="32"/>
        <end position="52"/>
    </location>
</feature>
<dbReference type="Proteomes" id="UP000823842">
    <property type="component" value="Unassembled WGS sequence"/>
</dbReference>
<gene>
    <name evidence="2" type="ORF">IAA06_16560</name>
</gene>
<reference evidence="2" key="2">
    <citation type="submission" date="2021-04" db="EMBL/GenBank/DDBJ databases">
        <authorList>
            <person name="Gilroy R."/>
        </authorList>
    </citation>
    <scope>NUCLEOTIDE SEQUENCE</scope>
    <source>
        <strain evidence="2">ChiSjej1B19-5720</strain>
    </source>
</reference>
<accession>A0A9D2RXH8</accession>
<comment type="caution">
    <text evidence="2">The sequence shown here is derived from an EMBL/GenBank/DDBJ whole genome shotgun (WGS) entry which is preliminary data.</text>
</comment>
<sequence length="107" mass="11792">MGKKLTNSILFIAVFAAAVVMTIYVGQDAVSVLVYNFIFLGIMVVLYLVGLIGGMFRMNNIAAAIGRATDTLVEVFKKAGKADTRDLSYLNGIFNHKYLDKKMDNFT</sequence>
<feature type="non-terminal residue" evidence="2">
    <location>
        <position position="107"/>
    </location>
</feature>
<reference evidence="2" key="1">
    <citation type="journal article" date="2021" name="PeerJ">
        <title>Extensive microbial diversity within the chicken gut microbiome revealed by metagenomics and culture.</title>
        <authorList>
            <person name="Gilroy R."/>
            <person name="Ravi A."/>
            <person name="Getino M."/>
            <person name="Pursley I."/>
            <person name="Horton D.L."/>
            <person name="Alikhan N.F."/>
            <person name="Baker D."/>
            <person name="Gharbi K."/>
            <person name="Hall N."/>
            <person name="Watson M."/>
            <person name="Adriaenssens E.M."/>
            <person name="Foster-Nyarko E."/>
            <person name="Jarju S."/>
            <person name="Secka A."/>
            <person name="Antonio M."/>
            <person name="Oren A."/>
            <person name="Chaudhuri R.R."/>
            <person name="La Ragione R."/>
            <person name="Hildebrand F."/>
            <person name="Pallen M.J."/>
        </authorList>
    </citation>
    <scope>NUCLEOTIDE SEQUENCE</scope>
    <source>
        <strain evidence="2">ChiSjej1B19-5720</strain>
    </source>
</reference>
<organism evidence="2 3">
    <name type="scientific">Candidatus Blautia faecavium</name>
    <dbReference type="NCBI Taxonomy" id="2838487"/>
    <lineage>
        <taxon>Bacteria</taxon>
        <taxon>Bacillati</taxon>
        <taxon>Bacillota</taxon>
        <taxon>Clostridia</taxon>
        <taxon>Lachnospirales</taxon>
        <taxon>Lachnospiraceae</taxon>
        <taxon>Blautia</taxon>
    </lineage>
</organism>
<dbReference type="AlphaFoldDB" id="A0A9D2RXH8"/>
<keyword evidence="1" id="KW-0812">Transmembrane</keyword>
<protein>
    <submittedName>
        <fullName evidence="2">Uncharacterized protein</fullName>
    </submittedName>
</protein>